<keyword evidence="1" id="KW-0812">Transmembrane</keyword>
<dbReference type="AlphaFoldDB" id="A0AA96V747"/>
<reference evidence="2 3" key="1">
    <citation type="submission" date="2023-07" db="EMBL/GenBank/DDBJ databases">
        <title>Closed genome sequence of Methanosarcinaceae archaeon Am2.</title>
        <authorList>
            <person name="Poehlein A."/>
            <person name="Protasov E."/>
            <person name="Platt K."/>
            <person name="Reeh H."/>
            <person name="Daniel R."/>
            <person name="Brune A."/>
        </authorList>
    </citation>
    <scope>NUCLEOTIDE SEQUENCE [LARGE SCALE GENOMIC DNA]</scope>
    <source>
        <strain evidence="2 3">Am2</strain>
    </source>
</reference>
<evidence type="ECO:0000313" key="2">
    <source>
        <dbReference type="EMBL" id="WNY27085.1"/>
    </source>
</evidence>
<dbReference type="InterPro" id="IPR008407">
    <property type="entry name" value="Brnchd-chn_aa_trnsp_AzlD"/>
</dbReference>
<feature type="transmembrane region" description="Helical" evidence="1">
    <location>
        <begin position="91"/>
        <end position="111"/>
    </location>
</feature>
<name>A0AA96V747_9EURY</name>
<protein>
    <recommendedName>
        <fullName evidence="4">AzlD domain-containing protein</fullName>
    </recommendedName>
</protein>
<evidence type="ECO:0000313" key="3">
    <source>
        <dbReference type="Proteomes" id="UP001304970"/>
    </source>
</evidence>
<dbReference type="RefSeq" id="WP_338097067.1">
    <property type="nucleotide sequence ID" value="NZ_CP131061.1"/>
</dbReference>
<dbReference type="Proteomes" id="UP001304970">
    <property type="component" value="Chromosome"/>
</dbReference>
<dbReference type="Pfam" id="PF05437">
    <property type="entry name" value="AzlD"/>
    <property type="match status" value="1"/>
</dbReference>
<gene>
    <name evidence="2" type="ORF">MsAm2_08720</name>
</gene>
<feature type="transmembrane region" description="Helical" evidence="1">
    <location>
        <begin position="70"/>
        <end position="86"/>
    </location>
</feature>
<feature type="transmembrane region" description="Helical" evidence="1">
    <location>
        <begin position="12"/>
        <end position="34"/>
    </location>
</feature>
<keyword evidence="3" id="KW-1185">Reference proteome</keyword>
<keyword evidence="1" id="KW-0472">Membrane</keyword>
<evidence type="ECO:0008006" key="4">
    <source>
        <dbReference type="Google" id="ProtNLM"/>
    </source>
</evidence>
<accession>A0AA96V747</accession>
<organism evidence="2 3">
    <name type="scientific">Methanolapillus ohkumae</name>
    <dbReference type="NCBI Taxonomy" id="3028298"/>
    <lineage>
        <taxon>Archaea</taxon>
        <taxon>Methanobacteriati</taxon>
        <taxon>Methanobacteriota</taxon>
        <taxon>Stenosarchaea group</taxon>
        <taxon>Methanomicrobia</taxon>
        <taxon>Methanosarcinales</taxon>
        <taxon>Methanosarcinaceae</taxon>
        <taxon>Methanolapillus</taxon>
    </lineage>
</organism>
<dbReference type="GeneID" id="89228292"/>
<evidence type="ECO:0000256" key="1">
    <source>
        <dbReference type="SAM" id="Phobius"/>
    </source>
</evidence>
<sequence length="116" mass="12709">MLPYSLGNVNYLILLIIAMSIATFIPRVVPLFAMRNIKITGYWENFFKLVPYGILGVLTFPKIFQATSSPVSAVIGGGIAFLLSLMKVKMVYIIIISVVAVFVIEFFLPSVTGSTA</sequence>
<keyword evidence="1" id="KW-1133">Transmembrane helix</keyword>
<proteinExistence type="predicted"/>
<dbReference type="EMBL" id="CP131061">
    <property type="protein sequence ID" value="WNY27085.1"/>
    <property type="molecule type" value="Genomic_DNA"/>
</dbReference>